<comment type="caution">
    <text evidence="1">The sequence shown here is derived from an EMBL/GenBank/DDBJ whole genome shotgun (WGS) entry which is preliminary data.</text>
</comment>
<accession>A0A0F8YHF7</accession>
<proteinExistence type="predicted"/>
<dbReference type="AlphaFoldDB" id="A0A0F8YHF7"/>
<gene>
    <name evidence="1" type="ORF">LCGC14_2896670</name>
</gene>
<evidence type="ECO:0000313" key="1">
    <source>
        <dbReference type="EMBL" id="KKK73155.1"/>
    </source>
</evidence>
<dbReference type="EMBL" id="LAZR01056915">
    <property type="protein sequence ID" value="KKK73155.1"/>
    <property type="molecule type" value="Genomic_DNA"/>
</dbReference>
<reference evidence="1" key="1">
    <citation type="journal article" date="2015" name="Nature">
        <title>Complex archaea that bridge the gap between prokaryotes and eukaryotes.</title>
        <authorList>
            <person name="Spang A."/>
            <person name="Saw J.H."/>
            <person name="Jorgensen S.L."/>
            <person name="Zaremba-Niedzwiedzka K."/>
            <person name="Martijn J."/>
            <person name="Lind A.E."/>
            <person name="van Eijk R."/>
            <person name="Schleper C."/>
            <person name="Guy L."/>
            <person name="Ettema T.J."/>
        </authorList>
    </citation>
    <scope>NUCLEOTIDE SEQUENCE</scope>
</reference>
<sequence length="56" mass="6664">MVRLEKSSKVRVHDGKYYNTLIPKRMAEEMLGLRHDKTNQKIEWKIEKGKVIVKPL</sequence>
<name>A0A0F8YHF7_9ZZZZ</name>
<organism evidence="1">
    <name type="scientific">marine sediment metagenome</name>
    <dbReference type="NCBI Taxonomy" id="412755"/>
    <lineage>
        <taxon>unclassified sequences</taxon>
        <taxon>metagenomes</taxon>
        <taxon>ecological metagenomes</taxon>
    </lineage>
</organism>
<protein>
    <submittedName>
        <fullName evidence="1">Uncharacterized protein</fullName>
    </submittedName>
</protein>